<dbReference type="PANTHER" id="PTHR30146">
    <property type="entry name" value="LACI-RELATED TRANSCRIPTIONAL REPRESSOR"/>
    <property type="match status" value="1"/>
</dbReference>
<dbReference type="InterPro" id="IPR000843">
    <property type="entry name" value="HTH_LacI"/>
</dbReference>
<comment type="caution">
    <text evidence="5">The sequence shown here is derived from an EMBL/GenBank/DDBJ whole genome shotgun (WGS) entry which is preliminary data.</text>
</comment>
<keyword evidence="2" id="KW-0238">DNA-binding</keyword>
<dbReference type="GeneID" id="78294993"/>
<proteinExistence type="predicted"/>
<evidence type="ECO:0000259" key="4">
    <source>
        <dbReference type="PROSITE" id="PS50932"/>
    </source>
</evidence>
<dbReference type="SUPFAM" id="SSF53822">
    <property type="entry name" value="Periplasmic binding protein-like I"/>
    <property type="match status" value="1"/>
</dbReference>
<dbReference type="InterPro" id="IPR046335">
    <property type="entry name" value="LacI/GalR-like_sensor"/>
</dbReference>
<keyword evidence="6" id="KW-1185">Reference proteome</keyword>
<protein>
    <submittedName>
        <fullName evidence="5">LacI family transcriptional regulator</fullName>
    </submittedName>
</protein>
<evidence type="ECO:0000256" key="2">
    <source>
        <dbReference type="ARBA" id="ARBA00023125"/>
    </source>
</evidence>
<keyword evidence="1" id="KW-0805">Transcription regulation</keyword>
<keyword evidence="3" id="KW-0804">Transcription</keyword>
<dbReference type="PROSITE" id="PS50932">
    <property type="entry name" value="HTH_LACI_2"/>
    <property type="match status" value="1"/>
</dbReference>
<dbReference type="PRINTS" id="PR00036">
    <property type="entry name" value="HTHLACI"/>
</dbReference>
<dbReference type="SMART" id="SM00354">
    <property type="entry name" value="HTH_LACI"/>
    <property type="match status" value="1"/>
</dbReference>
<dbReference type="CDD" id="cd06267">
    <property type="entry name" value="PBP1_LacI_sugar_binding-like"/>
    <property type="match status" value="1"/>
</dbReference>
<dbReference type="GO" id="GO:0003700">
    <property type="term" value="F:DNA-binding transcription factor activity"/>
    <property type="evidence" value="ECO:0007669"/>
    <property type="project" value="TreeGrafter"/>
</dbReference>
<dbReference type="Proteomes" id="UP000245959">
    <property type="component" value="Unassembled WGS sequence"/>
</dbReference>
<dbReference type="CDD" id="cd01392">
    <property type="entry name" value="HTH_LacI"/>
    <property type="match status" value="1"/>
</dbReference>
<dbReference type="SUPFAM" id="SSF47413">
    <property type="entry name" value="lambda repressor-like DNA-binding domains"/>
    <property type="match status" value="1"/>
</dbReference>
<dbReference type="Gene3D" id="3.40.50.2300">
    <property type="match status" value="2"/>
</dbReference>
<feature type="domain" description="HTH lacI-type" evidence="4">
    <location>
        <begin position="4"/>
        <end position="57"/>
    </location>
</feature>
<gene>
    <name evidence="5" type="ORF">C8D82_11078</name>
</gene>
<dbReference type="AlphaFoldDB" id="A0A2U1B274"/>
<reference evidence="5 6" key="1">
    <citation type="submission" date="2018-04" db="EMBL/GenBank/DDBJ databases">
        <title>Genomic Encyclopedia of Type Strains, Phase IV (KMG-IV): sequencing the most valuable type-strain genomes for metagenomic binning, comparative biology and taxonomic classification.</title>
        <authorList>
            <person name="Goeker M."/>
        </authorList>
    </citation>
    <scope>NUCLEOTIDE SEQUENCE [LARGE SCALE GENOMIC DNA]</scope>
    <source>
        <strain evidence="5 6">DSM 14823</strain>
    </source>
</reference>
<evidence type="ECO:0000313" key="6">
    <source>
        <dbReference type="Proteomes" id="UP000245959"/>
    </source>
</evidence>
<dbReference type="EMBL" id="QEKH01000010">
    <property type="protein sequence ID" value="PVY42769.1"/>
    <property type="molecule type" value="Genomic_DNA"/>
</dbReference>
<dbReference type="RefSeq" id="WP_165832914.1">
    <property type="nucleotide sequence ID" value="NZ_CABMMC010000018.1"/>
</dbReference>
<accession>A0A2U1B274</accession>
<evidence type="ECO:0000313" key="5">
    <source>
        <dbReference type="EMBL" id="PVY42769.1"/>
    </source>
</evidence>
<dbReference type="Pfam" id="PF00356">
    <property type="entry name" value="LacI"/>
    <property type="match status" value="1"/>
</dbReference>
<dbReference type="InterPro" id="IPR028082">
    <property type="entry name" value="Peripla_BP_I"/>
</dbReference>
<evidence type="ECO:0000256" key="3">
    <source>
        <dbReference type="ARBA" id="ARBA00023163"/>
    </source>
</evidence>
<dbReference type="PANTHER" id="PTHR30146:SF109">
    <property type="entry name" value="HTH-TYPE TRANSCRIPTIONAL REGULATOR GALS"/>
    <property type="match status" value="1"/>
</dbReference>
<sequence length="351" mass="38662">MACSIRDVAKMAGVSVGTVSRVINGFDNIAPERIDAVREAIRVLGYRKNSAAQLLAGRRGGSRLRTGNIGLWMAEMGNEWSSNSIYINYLSGIEEVCARRGCHVLLEHTSAADGIPRCVHDGKVDGLIVKAVNDIPPVLGELARQLPVIGLSMLERDIPIAQVSTDDHRAGEQVCRYLWERGHRRIAFVSMRCHHRMFLARLQGYEEFLRARDAFDPELVQSALPGPNPNLPEKEFPDMSGPLEALLRLPEPPTAVIAANDWMAAGFYEAMEQRKLRVPEDLSVVGFDHLANLFLRPRLTSYETPMRGMGAAAAEWIIDMIEHGDSATGPTFRMVNGEIVVHESVSDGVAG</sequence>
<dbReference type="PROSITE" id="PS00356">
    <property type="entry name" value="HTH_LACI_1"/>
    <property type="match status" value="1"/>
</dbReference>
<organism evidence="5 6">
    <name type="scientific">Victivallis vadensis</name>
    <dbReference type="NCBI Taxonomy" id="172901"/>
    <lineage>
        <taxon>Bacteria</taxon>
        <taxon>Pseudomonadati</taxon>
        <taxon>Lentisphaerota</taxon>
        <taxon>Lentisphaeria</taxon>
        <taxon>Victivallales</taxon>
        <taxon>Victivallaceae</taxon>
        <taxon>Victivallis</taxon>
    </lineage>
</organism>
<dbReference type="Pfam" id="PF13377">
    <property type="entry name" value="Peripla_BP_3"/>
    <property type="match status" value="1"/>
</dbReference>
<name>A0A2U1B274_9BACT</name>
<dbReference type="Gene3D" id="1.10.260.40">
    <property type="entry name" value="lambda repressor-like DNA-binding domains"/>
    <property type="match status" value="1"/>
</dbReference>
<dbReference type="InterPro" id="IPR010982">
    <property type="entry name" value="Lambda_DNA-bd_dom_sf"/>
</dbReference>
<dbReference type="GO" id="GO:0000976">
    <property type="term" value="F:transcription cis-regulatory region binding"/>
    <property type="evidence" value="ECO:0007669"/>
    <property type="project" value="TreeGrafter"/>
</dbReference>
<evidence type="ECO:0000256" key="1">
    <source>
        <dbReference type="ARBA" id="ARBA00023015"/>
    </source>
</evidence>